<evidence type="ECO:0000259" key="5">
    <source>
        <dbReference type="Pfam" id="PF00496"/>
    </source>
</evidence>
<dbReference type="GO" id="GO:1904680">
    <property type="term" value="F:peptide transmembrane transporter activity"/>
    <property type="evidence" value="ECO:0007669"/>
    <property type="project" value="TreeGrafter"/>
</dbReference>
<proteinExistence type="inferred from homology"/>
<dbReference type="RefSeq" id="WP_208879893.1">
    <property type="nucleotide sequence ID" value="NZ_CP031320.1"/>
</dbReference>
<dbReference type="GO" id="GO:0030313">
    <property type="term" value="C:cell envelope"/>
    <property type="evidence" value="ECO:0007669"/>
    <property type="project" value="UniProtKB-SubCell"/>
</dbReference>
<dbReference type="InterPro" id="IPR030678">
    <property type="entry name" value="Peptide/Ni-bd"/>
</dbReference>
<dbReference type="Pfam" id="PF00496">
    <property type="entry name" value="SBP_bac_5"/>
    <property type="match status" value="1"/>
</dbReference>
<dbReference type="Gene3D" id="3.10.105.10">
    <property type="entry name" value="Dipeptide-binding Protein, Domain 3"/>
    <property type="match status" value="1"/>
</dbReference>
<keyword evidence="7" id="KW-1185">Reference proteome</keyword>
<dbReference type="AlphaFoldDB" id="A0A345XS38"/>
<dbReference type="GO" id="GO:0015833">
    <property type="term" value="P:peptide transport"/>
    <property type="evidence" value="ECO:0007669"/>
    <property type="project" value="TreeGrafter"/>
</dbReference>
<gene>
    <name evidence="6" type="ORF">DVA86_19200</name>
</gene>
<reference evidence="6 7" key="1">
    <citation type="submission" date="2018-07" db="EMBL/GenBank/DDBJ databases">
        <title>Draft genome of the type strain Streptomyces armeniacus ATCC 15676.</title>
        <authorList>
            <person name="Labana P."/>
            <person name="Gosse J.T."/>
            <person name="Boddy C.N."/>
        </authorList>
    </citation>
    <scope>NUCLEOTIDE SEQUENCE [LARGE SCALE GENOMIC DNA]</scope>
    <source>
        <strain evidence="6 7">ATCC 15676</strain>
    </source>
</reference>
<evidence type="ECO:0000313" key="7">
    <source>
        <dbReference type="Proteomes" id="UP000254425"/>
    </source>
</evidence>
<name>A0A345XS38_9ACTN</name>
<evidence type="ECO:0000256" key="1">
    <source>
        <dbReference type="ARBA" id="ARBA00004196"/>
    </source>
</evidence>
<dbReference type="FunFam" id="3.10.105.10:FF:000012">
    <property type="entry name" value="Peptide/nickel transport system substrate-binding protein"/>
    <property type="match status" value="1"/>
</dbReference>
<sequence>MFDRNGPLKTTVAVLIAVLLAGCGVLPGGDDEEDEPLVVGTTSAPSVLDPAAAWDGSWELFRNIYQTLMHFPNSSSSPEPDAAKRCQFTDSASRVYRCTLREGIKFSNGNALDAKAVKFSFERILKIDADTGPAALLGSLDRVETPDESTVVFHLKKSDATFPFILATPATALVDPEVYPADSLLKGTKIVGSGPYELESYKERRESVLAKNANYQGAAKIKNDGVTIRYFKDSEPMVKALKGGDIDLTLRGLTPAQVTDLRKAGAEGADNIDLSEMTGTEIRYLVFNPKFDAAGKPAVRRAIAQLIDRKALVRNVYERTAEPLYSMVPAGITGHTNAYYDEYGEPSKSKAEETLKSAGIDEKVSLTLWYPTDRYGATTQGEFKEIERQLEDSGLFDITVKGRQWNEFQAGYAKGEYPVFGRGWFPDFPDADNYVSPFVGENNAMSTPYENTRLTEDLLPQSRKESDRGVAGRAFTSAQKILAEDARLLPLWQGKVFLAARKDVAGVEWCLDPSIIMKMWELSRKSSW</sequence>
<dbReference type="PROSITE" id="PS51257">
    <property type="entry name" value="PROKAR_LIPOPROTEIN"/>
    <property type="match status" value="1"/>
</dbReference>
<dbReference type="KEGG" id="sarm:DVA86_19200"/>
<feature type="domain" description="Solute-binding protein family 5" evidence="5">
    <location>
        <begin position="78"/>
        <end position="444"/>
    </location>
</feature>
<dbReference type="PIRSF" id="PIRSF002741">
    <property type="entry name" value="MppA"/>
    <property type="match status" value="1"/>
</dbReference>
<dbReference type="PANTHER" id="PTHR30290">
    <property type="entry name" value="PERIPLASMIC BINDING COMPONENT OF ABC TRANSPORTER"/>
    <property type="match status" value="1"/>
</dbReference>
<evidence type="ECO:0000256" key="3">
    <source>
        <dbReference type="ARBA" id="ARBA00022448"/>
    </source>
</evidence>
<keyword evidence="4" id="KW-0732">Signal</keyword>
<evidence type="ECO:0000313" key="6">
    <source>
        <dbReference type="EMBL" id="AXK34454.1"/>
    </source>
</evidence>
<dbReference type="InterPro" id="IPR000914">
    <property type="entry name" value="SBP_5_dom"/>
</dbReference>
<keyword evidence="3" id="KW-0813">Transport</keyword>
<dbReference type="Proteomes" id="UP000254425">
    <property type="component" value="Chromosome"/>
</dbReference>
<organism evidence="6 7">
    <name type="scientific">Streptomyces armeniacus</name>
    <dbReference type="NCBI Taxonomy" id="83291"/>
    <lineage>
        <taxon>Bacteria</taxon>
        <taxon>Bacillati</taxon>
        <taxon>Actinomycetota</taxon>
        <taxon>Actinomycetes</taxon>
        <taxon>Kitasatosporales</taxon>
        <taxon>Streptomycetaceae</taxon>
        <taxon>Streptomyces</taxon>
    </lineage>
</organism>
<dbReference type="InterPro" id="IPR039424">
    <property type="entry name" value="SBP_5"/>
</dbReference>
<evidence type="ECO:0000256" key="4">
    <source>
        <dbReference type="ARBA" id="ARBA00022729"/>
    </source>
</evidence>
<evidence type="ECO:0000256" key="2">
    <source>
        <dbReference type="ARBA" id="ARBA00005695"/>
    </source>
</evidence>
<accession>A0A345XS38</accession>
<dbReference type="SUPFAM" id="SSF53850">
    <property type="entry name" value="Periplasmic binding protein-like II"/>
    <property type="match status" value="1"/>
</dbReference>
<dbReference type="GO" id="GO:0043190">
    <property type="term" value="C:ATP-binding cassette (ABC) transporter complex"/>
    <property type="evidence" value="ECO:0007669"/>
    <property type="project" value="InterPro"/>
</dbReference>
<comment type="similarity">
    <text evidence="2">Belongs to the bacterial solute-binding protein 5 family.</text>
</comment>
<dbReference type="PANTHER" id="PTHR30290:SF10">
    <property type="entry name" value="PERIPLASMIC OLIGOPEPTIDE-BINDING PROTEIN-RELATED"/>
    <property type="match status" value="1"/>
</dbReference>
<dbReference type="EMBL" id="CP031320">
    <property type="protein sequence ID" value="AXK34454.1"/>
    <property type="molecule type" value="Genomic_DNA"/>
</dbReference>
<dbReference type="GO" id="GO:0042597">
    <property type="term" value="C:periplasmic space"/>
    <property type="evidence" value="ECO:0007669"/>
    <property type="project" value="UniProtKB-ARBA"/>
</dbReference>
<comment type="subcellular location">
    <subcellularLocation>
        <location evidence="1">Cell envelope</location>
    </subcellularLocation>
</comment>
<protein>
    <submittedName>
        <fullName evidence="6">Peptide-binding protein</fullName>
    </submittedName>
</protein>
<dbReference type="Gene3D" id="3.90.76.10">
    <property type="entry name" value="Dipeptide-binding Protein, Domain 1"/>
    <property type="match status" value="1"/>
</dbReference>
<dbReference type="Gene3D" id="3.40.190.10">
    <property type="entry name" value="Periplasmic binding protein-like II"/>
    <property type="match status" value="1"/>
</dbReference>